<comment type="caution">
    <text evidence="1">The sequence shown here is derived from an EMBL/GenBank/DDBJ whole genome shotgun (WGS) entry which is preliminary data.</text>
</comment>
<dbReference type="GO" id="GO:0006777">
    <property type="term" value="P:Mo-molybdopterin cofactor biosynthetic process"/>
    <property type="evidence" value="ECO:0007669"/>
    <property type="project" value="InterPro"/>
</dbReference>
<dbReference type="PANTHER" id="PTHR23404">
    <property type="entry name" value="MOLYBDOPTERIN SYNTHASE RELATED"/>
    <property type="match status" value="1"/>
</dbReference>
<protein>
    <submittedName>
        <fullName evidence="1">Molybdenum cofactor biosynthesis protein MoaE</fullName>
    </submittedName>
</protein>
<dbReference type="Gene3D" id="3.90.1170.40">
    <property type="entry name" value="Molybdopterin biosynthesis MoaE subunit"/>
    <property type="match status" value="1"/>
</dbReference>
<dbReference type="Pfam" id="PF02391">
    <property type="entry name" value="MoaE"/>
    <property type="match status" value="1"/>
</dbReference>
<dbReference type="AlphaFoldDB" id="A0A5J5IQN0"/>
<proteinExistence type="predicted"/>
<dbReference type="CDD" id="cd00756">
    <property type="entry name" value="MoaE"/>
    <property type="match status" value="1"/>
</dbReference>
<accession>A0A5J5IQN0</accession>
<reference evidence="2" key="1">
    <citation type="submission" date="2019-09" db="EMBL/GenBank/DDBJ databases">
        <title>Mumia zhuanghuii sp. nov. isolated from the intestinal contents of plateau pika (Ochotona curzoniae) in the Qinghai-Tibet plateau of China.</title>
        <authorList>
            <person name="Tian Z."/>
        </authorList>
    </citation>
    <scope>NUCLEOTIDE SEQUENCE [LARGE SCALE GENOMIC DNA]</scope>
    <source>
        <strain evidence="2">DSM 25564</strain>
    </source>
</reference>
<dbReference type="OrthoDB" id="9794429at2"/>
<dbReference type="Proteomes" id="UP000327039">
    <property type="component" value="Unassembled WGS sequence"/>
</dbReference>
<dbReference type="InterPro" id="IPR003448">
    <property type="entry name" value="Mopterin_biosynth_MoaE"/>
</dbReference>
<name>A0A5J5IQN0_9MICO</name>
<dbReference type="SUPFAM" id="SSF54690">
    <property type="entry name" value="Molybdopterin synthase subunit MoaE"/>
    <property type="match status" value="1"/>
</dbReference>
<sequence length="151" mass="15426">MPGADAGAGAARVRIAAVTDAPLDVAAHLGAVEDRTVGAVTSFVGTVRDHDPDAPAGVASLEYTAHPDAEATLRRIAETALGGRSGVVAVSHRIGTLGVGDAAVVIAVGTSHRDDAFVVCRELIEAIKRELPVWKRQIETDGTASWKGLGG</sequence>
<dbReference type="RefSeq" id="WP_150419898.1">
    <property type="nucleotide sequence ID" value="NZ_VYRZ01000003.1"/>
</dbReference>
<organism evidence="1 2">
    <name type="scientific">Microbacterium radiodurans</name>
    <dbReference type="NCBI Taxonomy" id="661398"/>
    <lineage>
        <taxon>Bacteria</taxon>
        <taxon>Bacillati</taxon>
        <taxon>Actinomycetota</taxon>
        <taxon>Actinomycetes</taxon>
        <taxon>Micrococcales</taxon>
        <taxon>Microbacteriaceae</taxon>
        <taxon>Microbacterium</taxon>
    </lineage>
</organism>
<gene>
    <name evidence="1" type="ORF">F6B42_11830</name>
</gene>
<dbReference type="InterPro" id="IPR036563">
    <property type="entry name" value="MoaE_sf"/>
</dbReference>
<evidence type="ECO:0000313" key="2">
    <source>
        <dbReference type="Proteomes" id="UP000327039"/>
    </source>
</evidence>
<keyword evidence="2" id="KW-1185">Reference proteome</keyword>
<dbReference type="EMBL" id="VYRZ01000003">
    <property type="protein sequence ID" value="KAA9085175.1"/>
    <property type="molecule type" value="Genomic_DNA"/>
</dbReference>
<evidence type="ECO:0000313" key="1">
    <source>
        <dbReference type="EMBL" id="KAA9085175.1"/>
    </source>
</evidence>